<dbReference type="AlphaFoldDB" id="A0A7V7V5E4"/>
<dbReference type="EMBL" id="WBPG01000023">
    <property type="protein sequence ID" value="KAB2442093.1"/>
    <property type="molecule type" value="Genomic_DNA"/>
</dbReference>
<evidence type="ECO:0000256" key="1">
    <source>
        <dbReference type="ARBA" id="ARBA00023172"/>
    </source>
</evidence>
<proteinExistence type="predicted"/>
<evidence type="ECO:0000313" key="2">
    <source>
        <dbReference type="EMBL" id="KAB2442093.1"/>
    </source>
</evidence>
<dbReference type="SUPFAM" id="SSF56349">
    <property type="entry name" value="DNA breaking-rejoining enzymes"/>
    <property type="match status" value="1"/>
</dbReference>
<name>A0A7V7V5E4_9BACI</name>
<dbReference type="Proteomes" id="UP000470409">
    <property type="component" value="Unassembled WGS sequence"/>
</dbReference>
<dbReference type="GO" id="GO:0015074">
    <property type="term" value="P:DNA integration"/>
    <property type="evidence" value="ECO:0007669"/>
    <property type="project" value="InterPro"/>
</dbReference>
<protein>
    <submittedName>
        <fullName evidence="2">Tyrosine-type recombinase/integrase</fullName>
    </submittedName>
</protein>
<dbReference type="Gene3D" id="1.10.443.10">
    <property type="entry name" value="Intergrase catalytic core"/>
    <property type="match status" value="1"/>
</dbReference>
<keyword evidence="1" id="KW-0233">DNA recombination</keyword>
<dbReference type="InterPro" id="IPR013762">
    <property type="entry name" value="Integrase-like_cat_sf"/>
</dbReference>
<dbReference type="InterPro" id="IPR011010">
    <property type="entry name" value="DNA_brk_join_enz"/>
</dbReference>
<reference evidence="2 3" key="1">
    <citation type="submission" date="2019-10" db="EMBL/GenBank/DDBJ databases">
        <title>Bacillus from the desert of Cuatro Cinegas, Coahuila.</title>
        <authorList>
            <person name="Olmedo-Alvarez G."/>
            <person name="Saldana S."/>
            <person name="Barcelo D."/>
        </authorList>
    </citation>
    <scope>NUCLEOTIDE SEQUENCE [LARGE SCALE GENOMIC DNA]</scope>
    <source>
        <strain evidence="2 3">CH155b_5T</strain>
    </source>
</reference>
<dbReference type="GO" id="GO:0003677">
    <property type="term" value="F:DNA binding"/>
    <property type="evidence" value="ECO:0007669"/>
    <property type="project" value="InterPro"/>
</dbReference>
<dbReference type="GO" id="GO:0006310">
    <property type="term" value="P:DNA recombination"/>
    <property type="evidence" value="ECO:0007669"/>
    <property type="project" value="UniProtKB-KW"/>
</dbReference>
<evidence type="ECO:0000313" key="3">
    <source>
        <dbReference type="Proteomes" id="UP000470409"/>
    </source>
</evidence>
<accession>A0A7V7V5E4</accession>
<gene>
    <name evidence="2" type="ORF">F8163_16960</name>
</gene>
<dbReference type="RefSeq" id="WP_151626771.1">
    <property type="nucleotide sequence ID" value="NZ_WBPG01000023.1"/>
</dbReference>
<organism evidence="2 3">
    <name type="scientific">Bacillus luti</name>
    <dbReference type="NCBI Taxonomy" id="2026191"/>
    <lineage>
        <taxon>Bacteria</taxon>
        <taxon>Bacillati</taxon>
        <taxon>Bacillota</taxon>
        <taxon>Bacilli</taxon>
        <taxon>Bacillales</taxon>
        <taxon>Bacillaceae</taxon>
        <taxon>Bacillus</taxon>
        <taxon>Bacillus cereus group</taxon>
    </lineage>
</organism>
<sequence length="575" mass="67667">MSQMKIQGNLYGINYPQEFSEDEFLKEHSIENAKEIIAELTLNKVFLDGKFDDDSWVLINNKELNIRKYFNFQDILDTEIKIKAKCWILNYLLTVAPSSATVYLNNLKNFLLLTNYLSCLDIDEIEASLNEFKLSVRYNVLISGINFLDYIYGSQVTKSKIELFSNQLRSIVSKFFFSNTRDLPPYKDIIRFSFILTSFSNVWDEKLELKFFPVLLWWKLTSVIPMRPSEFCSIKRNCLSIQGNDFFITLPRQKQKATSKTFEVPNTLPISKELYNLIKRYIHISDSYGETTTLISAAVYRSTLNYPTQSKRRILNQNHFFLYMFNNLLHAFYSEVLKDIYGLEPIDKSKWLKEKNSVIKLRSNDGLSEFTAEKQIIKIQPNDTRHFSICSMMIQGFNPLTIARMAGHQHIESQYHYQKHIEFFIDSKAYEATLLNRLTNSSRDTNYNSTLVIKDLINRSLAPEEMFEYKEEVEIGYCTDELRRCESRICIFCSKNWIPREEIESNFKEIVELKTEYSKKLKIRAHTLSRIYKDIKIEYKSCRVNPLELAELARESKLTNSEIHDYAVLISKIFE</sequence>
<comment type="caution">
    <text evidence="2">The sequence shown here is derived from an EMBL/GenBank/DDBJ whole genome shotgun (WGS) entry which is preliminary data.</text>
</comment>